<comment type="similarity">
    <text evidence="1">Belongs to the site-specific recombinase resolvase family.</text>
</comment>
<dbReference type="InterPro" id="IPR006119">
    <property type="entry name" value="Resolv_N"/>
</dbReference>
<comment type="caution">
    <text evidence="7">The sequence shown here is derived from an EMBL/GenBank/DDBJ whole genome shotgun (WGS) entry which is preliminary data.</text>
</comment>
<feature type="domain" description="Resolvase/invertase-type recombinase catalytic" evidence="6">
    <location>
        <begin position="2"/>
        <end position="155"/>
    </location>
</feature>
<dbReference type="Pfam" id="PF00239">
    <property type="entry name" value="Resolvase"/>
    <property type="match status" value="1"/>
</dbReference>
<reference evidence="7 8" key="1">
    <citation type="submission" date="2024-01" db="EMBL/GenBank/DDBJ databases">
        <title>Active colonisers of the gastrointestinal tract of Atlantic salmon farmed in a warm water region.</title>
        <authorList>
            <person name="Bowman J.P."/>
        </authorList>
    </citation>
    <scope>NUCLEOTIDE SEQUENCE [LARGE SCALE GENOMIC DNA]</scope>
    <source>
        <strain evidence="7 8">S3MW1</strain>
    </source>
</reference>
<dbReference type="InterPro" id="IPR006118">
    <property type="entry name" value="Recombinase_CS"/>
</dbReference>
<dbReference type="Pfam" id="PF02796">
    <property type="entry name" value="HTH_7"/>
    <property type="match status" value="1"/>
</dbReference>
<dbReference type="Gene3D" id="1.10.10.60">
    <property type="entry name" value="Homeodomain-like"/>
    <property type="match status" value="1"/>
</dbReference>
<evidence type="ECO:0000256" key="2">
    <source>
        <dbReference type="ARBA" id="ARBA00022908"/>
    </source>
</evidence>
<feature type="active site" description="O-(5'-phospho-DNA)-serine intermediate" evidence="5">
    <location>
        <position position="10"/>
    </location>
</feature>
<dbReference type="InterPro" id="IPR006120">
    <property type="entry name" value="Resolvase_HTH_dom"/>
</dbReference>
<sequence>MKILAYLRASTEEQNASRAKEAIDSFLINHNLKADRYYIENVSGAKLDRPQLIQLLSESDKGDILIIEQVDRLTRLTAEDWRQLKRTIEDKGIHLVSLDLPTSHLALTNSVSLVGEILQHVNNLLLEILATTARKDYEDRRRRQAEGIKIAKERGAYKGRPQSEKNVKACKSAISLLDKGLTKEQAAKAAGIGVATLYRYIKEQNK</sequence>
<evidence type="ECO:0000313" key="7">
    <source>
        <dbReference type="EMBL" id="MEC6830481.1"/>
    </source>
</evidence>
<dbReference type="SUPFAM" id="SSF53041">
    <property type="entry name" value="Resolvase-like"/>
    <property type="match status" value="1"/>
</dbReference>
<dbReference type="InterPro" id="IPR036162">
    <property type="entry name" value="Resolvase-like_N_sf"/>
</dbReference>
<evidence type="ECO:0000256" key="1">
    <source>
        <dbReference type="ARBA" id="ARBA00009913"/>
    </source>
</evidence>
<dbReference type="PANTHER" id="PTHR30461">
    <property type="entry name" value="DNA-INVERTASE FROM LAMBDOID PROPHAGE"/>
    <property type="match status" value="1"/>
</dbReference>
<gene>
    <name evidence="7" type="ORF">VXS06_01725</name>
</gene>
<dbReference type="EMBL" id="JAYXUG010000001">
    <property type="protein sequence ID" value="MEC6830481.1"/>
    <property type="molecule type" value="Genomic_DNA"/>
</dbReference>
<evidence type="ECO:0000256" key="5">
    <source>
        <dbReference type="PROSITE-ProRule" id="PRU10137"/>
    </source>
</evidence>
<dbReference type="PROSITE" id="PS00397">
    <property type="entry name" value="RECOMBINASES_1"/>
    <property type="match status" value="1"/>
</dbReference>
<dbReference type="RefSeq" id="WP_327773887.1">
    <property type="nucleotide sequence ID" value="NZ_JAYXUG010000001.1"/>
</dbReference>
<name>A0ABU6L1W0_9GAMM</name>
<dbReference type="Proteomes" id="UP001306119">
    <property type="component" value="Unassembled WGS sequence"/>
</dbReference>
<dbReference type="InterPro" id="IPR009057">
    <property type="entry name" value="Homeodomain-like_sf"/>
</dbReference>
<keyword evidence="8" id="KW-1185">Reference proteome</keyword>
<dbReference type="InterPro" id="IPR050639">
    <property type="entry name" value="SSR_resolvase"/>
</dbReference>
<proteinExistence type="inferred from homology"/>
<dbReference type="PROSITE" id="PS51736">
    <property type="entry name" value="RECOMBINASES_3"/>
    <property type="match status" value="1"/>
</dbReference>
<dbReference type="SMART" id="SM00857">
    <property type="entry name" value="Resolvase"/>
    <property type="match status" value="1"/>
</dbReference>
<evidence type="ECO:0000259" key="6">
    <source>
        <dbReference type="PROSITE" id="PS51736"/>
    </source>
</evidence>
<organism evidence="7 8">
    <name type="scientific">Photobacterium toruni</name>
    <dbReference type="NCBI Taxonomy" id="1935446"/>
    <lineage>
        <taxon>Bacteria</taxon>
        <taxon>Pseudomonadati</taxon>
        <taxon>Pseudomonadota</taxon>
        <taxon>Gammaproteobacteria</taxon>
        <taxon>Vibrionales</taxon>
        <taxon>Vibrionaceae</taxon>
        <taxon>Photobacterium</taxon>
    </lineage>
</organism>
<dbReference type="Gene3D" id="3.40.50.1390">
    <property type="entry name" value="Resolvase, N-terminal catalytic domain"/>
    <property type="match status" value="1"/>
</dbReference>
<dbReference type="PANTHER" id="PTHR30461:SF25">
    <property type="entry name" value="RESOLVASE-RELATED"/>
    <property type="match status" value="1"/>
</dbReference>
<evidence type="ECO:0000313" key="8">
    <source>
        <dbReference type="Proteomes" id="UP001306119"/>
    </source>
</evidence>
<keyword evidence="4" id="KW-0233">DNA recombination</keyword>
<keyword evidence="2" id="KW-0229">DNA integration</keyword>
<keyword evidence="3" id="KW-0238">DNA-binding</keyword>
<protein>
    <submittedName>
        <fullName evidence="7">Recombinase family protein</fullName>
    </submittedName>
</protein>
<dbReference type="SUPFAM" id="SSF46689">
    <property type="entry name" value="Homeodomain-like"/>
    <property type="match status" value="1"/>
</dbReference>
<accession>A0ABU6L1W0</accession>
<evidence type="ECO:0000256" key="3">
    <source>
        <dbReference type="ARBA" id="ARBA00023125"/>
    </source>
</evidence>
<evidence type="ECO:0000256" key="4">
    <source>
        <dbReference type="ARBA" id="ARBA00023172"/>
    </source>
</evidence>